<protein>
    <submittedName>
        <fullName evidence="1">Sulfurtransferase</fullName>
    </submittedName>
</protein>
<evidence type="ECO:0000313" key="2">
    <source>
        <dbReference type="Proteomes" id="UP000440978"/>
    </source>
</evidence>
<evidence type="ECO:0000313" key="1">
    <source>
        <dbReference type="EMBL" id="MTT32055.1"/>
    </source>
</evidence>
<reference evidence="1 2" key="1">
    <citation type="submission" date="2019-11" db="EMBL/GenBank/DDBJ databases">
        <title>Terrilactibacillus tamarindus sp. nov. BCM23-1 isolated from bark of Tamarindus indica.</title>
        <authorList>
            <person name="Kingkaew E."/>
            <person name="Tanasupawat S."/>
        </authorList>
    </citation>
    <scope>NUCLEOTIDE SEQUENCE [LARGE SCALE GENOMIC DNA]</scope>
    <source>
        <strain evidence="1 2">BCM23-1</strain>
    </source>
</reference>
<sequence>MYLLGVAIVFLCIELYRRYFPVKGISCKTNVDEGKDTIVLDIRDYNDKGVSTKVAMQIPYAYLKRYSSEIPYKSLHVVAANRIELNLGLRFLLKKGYHVSSFEILNCPCIEKGGVVNGI</sequence>
<keyword evidence="1" id="KW-0808">Transferase</keyword>
<dbReference type="Proteomes" id="UP000440978">
    <property type="component" value="Unassembled WGS sequence"/>
</dbReference>
<proteinExistence type="predicted"/>
<dbReference type="EMBL" id="WNHB01000012">
    <property type="protein sequence ID" value="MTT32055.1"/>
    <property type="molecule type" value="Genomic_DNA"/>
</dbReference>
<organism evidence="1 2">
    <name type="scientific">Terrilactibacillus tamarindi</name>
    <dbReference type="NCBI Taxonomy" id="2599694"/>
    <lineage>
        <taxon>Bacteria</taxon>
        <taxon>Bacillati</taxon>
        <taxon>Bacillota</taxon>
        <taxon>Bacilli</taxon>
        <taxon>Bacillales</taxon>
        <taxon>Bacillaceae</taxon>
        <taxon>Terrilactibacillus</taxon>
    </lineage>
</organism>
<dbReference type="GO" id="GO:0016740">
    <property type="term" value="F:transferase activity"/>
    <property type="evidence" value="ECO:0007669"/>
    <property type="project" value="UniProtKB-KW"/>
</dbReference>
<gene>
    <name evidence="1" type="ORF">GMB86_08545</name>
</gene>
<comment type="caution">
    <text evidence="1">The sequence shown here is derived from an EMBL/GenBank/DDBJ whole genome shotgun (WGS) entry which is preliminary data.</text>
</comment>
<name>A0A6N8CSY9_9BACI</name>
<dbReference type="AlphaFoldDB" id="A0A6N8CSY9"/>
<accession>A0A6N8CSY9</accession>
<keyword evidence="2" id="KW-1185">Reference proteome</keyword>